<evidence type="ECO:0000259" key="11">
    <source>
        <dbReference type="Pfam" id="PF01529"/>
    </source>
</evidence>
<keyword evidence="13" id="KW-1185">Reference proteome</keyword>
<feature type="transmembrane region" description="Helical" evidence="9">
    <location>
        <begin position="346"/>
        <end position="369"/>
    </location>
</feature>
<evidence type="ECO:0000313" key="13">
    <source>
        <dbReference type="Proteomes" id="UP000660262"/>
    </source>
</evidence>
<proteinExistence type="inferred from homology"/>
<comment type="similarity">
    <text evidence="2 9">Belongs to the DHHC palmitoyltransferase family.</text>
</comment>
<keyword evidence="6 8" id="KW-0040">ANK repeat</keyword>
<feature type="repeat" description="ANK" evidence="8">
    <location>
        <begin position="223"/>
        <end position="255"/>
    </location>
</feature>
<accession>A0A830HDC6</accession>
<feature type="transmembrane region" description="Helical" evidence="9">
    <location>
        <begin position="375"/>
        <end position="396"/>
    </location>
</feature>
<evidence type="ECO:0000256" key="1">
    <source>
        <dbReference type="ARBA" id="ARBA00004141"/>
    </source>
</evidence>
<dbReference type="InterPro" id="IPR002110">
    <property type="entry name" value="Ankyrin_rpt"/>
</dbReference>
<dbReference type="PROSITE" id="PS50297">
    <property type="entry name" value="ANK_REP_REGION"/>
    <property type="match status" value="3"/>
</dbReference>
<dbReference type="OrthoDB" id="331948at2759"/>
<dbReference type="PROSITE" id="PS50216">
    <property type="entry name" value="DHHC"/>
    <property type="match status" value="1"/>
</dbReference>
<evidence type="ECO:0000256" key="10">
    <source>
        <dbReference type="SAM" id="MobiDB-lite"/>
    </source>
</evidence>
<evidence type="ECO:0000256" key="2">
    <source>
        <dbReference type="ARBA" id="ARBA00008574"/>
    </source>
</evidence>
<feature type="region of interest" description="Disordered" evidence="10">
    <location>
        <begin position="16"/>
        <end position="46"/>
    </location>
</feature>
<keyword evidence="9" id="KW-0808">Transferase</keyword>
<keyword evidence="4" id="KW-0677">Repeat</keyword>
<feature type="transmembrane region" description="Helical" evidence="9">
    <location>
        <begin position="493"/>
        <end position="519"/>
    </location>
</feature>
<dbReference type="PANTHER" id="PTHR24161">
    <property type="entry name" value="ANK_REP_REGION DOMAIN-CONTAINING PROTEIN-RELATED"/>
    <property type="match status" value="1"/>
</dbReference>
<dbReference type="GO" id="GO:0019706">
    <property type="term" value="F:protein-cysteine S-palmitoyltransferase activity"/>
    <property type="evidence" value="ECO:0007669"/>
    <property type="project" value="UniProtKB-EC"/>
</dbReference>
<dbReference type="InterPro" id="IPR036770">
    <property type="entry name" value="Ankyrin_rpt-contain_sf"/>
</dbReference>
<feature type="compositionally biased region" description="Low complexity" evidence="10">
    <location>
        <begin position="16"/>
        <end position="25"/>
    </location>
</feature>
<dbReference type="Pfam" id="PF12796">
    <property type="entry name" value="Ank_2"/>
    <property type="match status" value="2"/>
</dbReference>
<name>A0A830HDC6_9CHLO</name>
<sequence length="632" mass="68300">MAIESVASLQTTVSSVSASAPAASTDEPASTVNTSSAATDDTAMPGGDRADVVIDDIFKASAYGDLDKLKEFIERTPSAVNQPDAQGYRPLQWACLNNRVAAATYLLSRGASADAADHTGQTALHWTAVRASVGTLEVLLRHIADIGLPAGGLDPTSALGDGAGDGAALDVPAHSMAAVRRLLELGDARGYTVMHVASQYGHANVVYHLAMRWNADIDGLDLDDRTPLHWAAYKGFVDATKLLLFLNASPNQKDKEGCTPLHWASIRGNIEAVNTLLQGGAKDSIYAQDVTGSTPQQLAAEKGHRHVAGTLASFRKSEERSKRVSSSWSAWNRIVTAMQTLQMAPVIWMLIIGLVYFFLTSVVNSALFLYHPLGLFGAIASWIVVGSSSIGLIFLYRTTTADPGFVRVADVYANSPHMREKGSSGMRARTGGSATVNHPALWSGEWERICVTCKLVRPLRAKHCKVTGRCVEHFDHFCPWVGNVIGRKNRRDFIIFLTLETIALVTSCGLALLRLASVVPAPGHPSGGGTFSLARLPQASSLVIFLVADFVVLLSVATLCIVQISQVCRNVTTNELANSHRYRYLRGPDGLFHNPFDLGWYRNVWDFMVETYEEQPQPLTSIVSSTMPKRVA</sequence>
<feature type="repeat" description="ANK" evidence="8">
    <location>
        <begin position="189"/>
        <end position="222"/>
    </location>
</feature>
<evidence type="ECO:0000256" key="4">
    <source>
        <dbReference type="ARBA" id="ARBA00022737"/>
    </source>
</evidence>
<comment type="domain">
    <text evidence="9">The DHHC domain is required for palmitoyltransferase activity.</text>
</comment>
<keyword evidence="7 9" id="KW-0472">Membrane</keyword>
<protein>
    <recommendedName>
        <fullName evidence="9">S-acyltransferase</fullName>
        <ecNumber evidence="9">2.3.1.225</ecNumber>
    </recommendedName>
    <alternativeName>
        <fullName evidence="9">Palmitoyltransferase</fullName>
    </alternativeName>
</protein>
<feature type="compositionally biased region" description="Polar residues" evidence="10">
    <location>
        <begin position="27"/>
        <end position="39"/>
    </location>
</feature>
<keyword evidence="9" id="KW-0012">Acyltransferase</keyword>
<organism evidence="12 13">
    <name type="scientific">Pycnococcus provasolii</name>
    <dbReference type="NCBI Taxonomy" id="41880"/>
    <lineage>
        <taxon>Eukaryota</taxon>
        <taxon>Viridiplantae</taxon>
        <taxon>Chlorophyta</taxon>
        <taxon>Pseudoscourfieldiophyceae</taxon>
        <taxon>Pseudoscourfieldiales</taxon>
        <taxon>Pycnococcaceae</taxon>
        <taxon>Pycnococcus</taxon>
    </lineage>
</organism>
<dbReference type="GO" id="GO:0000139">
    <property type="term" value="C:Golgi membrane"/>
    <property type="evidence" value="ECO:0007669"/>
    <property type="project" value="TreeGrafter"/>
</dbReference>
<evidence type="ECO:0000256" key="5">
    <source>
        <dbReference type="ARBA" id="ARBA00022989"/>
    </source>
</evidence>
<comment type="catalytic activity">
    <reaction evidence="9">
        <text>L-cysteinyl-[protein] + hexadecanoyl-CoA = S-hexadecanoyl-L-cysteinyl-[protein] + CoA</text>
        <dbReference type="Rhea" id="RHEA:36683"/>
        <dbReference type="Rhea" id="RHEA-COMP:10131"/>
        <dbReference type="Rhea" id="RHEA-COMP:11032"/>
        <dbReference type="ChEBI" id="CHEBI:29950"/>
        <dbReference type="ChEBI" id="CHEBI:57287"/>
        <dbReference type="ChEBI" id="CHEBI:57379"/>
        <dbReference type="ChEBI" id="CHEBI:74151"/>
        <dbReference type="EC" id="2.3.1.225"/>
    </reaction>
</comment>
<evidence type="ECO:0000256" key="6">
    <source>
        <dbReference type="ARBA" id="ARBA00023043"/>
    </source>
</evidence>
<dbReference type="EMBL" id="BNJQ01000008">
    <property type="protein sequence ID" value="GHP04672.1"/>
    <property type="molecule type" value="Genomic_DNA"/>
</dbReference>
<evidence type="ECO:0000256" key="7">
    <source>
        <dbReference type="ARBA" id="ARBA00023136"/>
    </source>
</evidence>
<evidence type="ECO:0000256" key="3">
    <source>
        <dbReference type="ARBA" id="ARBA00022692"/>
    </source>
</evidence>
<keyword evidence="5 9" id="KW-1133">Transmembrane helix</keyword>
<feature type="transmembrane region" description="Helical" evidence="9">
    <location>
        <begin position="539"/>
        <end position="562"/>
    </location>
</feature>
<evidence type="ECO:0000256" key="9">
    <source>
        <dbReference type="RuleBase" id="RU079119"/>
    </source>
</evidence>
<dbReference type="Gene3D" id="1.25.40.20">
    <property type="entry name" value="Ankyrin repeat-containing domain"/>
    <property type="match status" value="2"/>
</dbReference>
<dbReference type="PROSITE" id="PS50088">
    <property type="entry name" value="ANK_REPEAT"/>
    <property type="match status" value="4"/>
</dbReference>
<dbReference type="InterPro" id="IPR001594">
    <property type="entry name" value="Palmitoyltrfase_DHHC"/>
</dbReference>
<dbReference type="EC" id="2.3.1.225" evidence="9"/>
<dbReference type="SMART" id="SM00248">
    <property type="entry name" value="ANK"/>
    <property type="match status" value="6"/>
</dbReference>
<dbReference type="Pfam" id="PF01529">
    <property type="entry name" value="DHHC"/>
    <property type="match status" value="1"/>
</dbReference>
<evidence type="ECO:0000256" key="8">
    <source>
        <dbReference type="PROSITE-ProRule" id="PRU00023"/>
    </source>
</evidence>
<reference evidence="12" key="1">
    <citation type="submission" date="2020-10" db="EMBL/GenBank/DDBJ databases">
        <title>Unveiling of a novel bifunctional photoreceptor, Dualchrome1, isolated from a cosmopolitan green alga.</title>
        <authorList>
            <person name="Suzuki S."/>
            <person name="Kawachi M."/>
        </authorList>
    </citation>
    <scope>NUCLEOTIDE SEQUENCE</scope>
    <source>
        <strain evidence="12">NIES 2893</strain>
    </source>
</reference>
<evidence type="ECO:0000313" key="12">
    <source>
        <dbReference type="EMBL" id="GHP04672.1"/>
    </source>
</evidence>
<keyword evidence="3 9" id="KW-0812">Transmembrane</keyword>
<feature type="repeat" description="ANK" evidence="8">
    <location>
        <begin position="86"/>
        <end position="118"/>
    </location>
</feature>
<comment type="subcellular location">
    <subcellularLocation>
        <location evidence="1">Membrane</location>
        <topology evidence="1">Multi-pass membrane protein</topology>
    </subcellularLocation>
</comment>
<feature type="repeat" description="ANK" evidence="8">
    <location>
        <begin position="256"/>
        <end position="288"/>
    </location>
</feature>
<dbReference type="PANTHER" id="PTHR24161:SF17">
    <property type="entry name" value="PALMITOYLTRANSFERASE"/>
    <property type="match status" value="1"/>
</dbReference>
<gene>
    <name evidence="12" type="ORF">PPROV_000342600</name>
</gene>
<feature type="domain" description="Palmitoyltransferase DHHC" evidence="11">
    <location>
        <begin position="447"/>
        <end position="578"/>
    </location>
</feature>
<dbReference type="Proteomes" id="UP000660262">
    <property type="component" value="Unassembled WGS sequence"/>
</dbReference>
<dbReference type="AlphaFoldDB" id="A0A830HDC6"/>
<comment type="caution">
    <text evidence="12">The sequence shown here is derived from an EMBL/GenBank/DDBJ whole genome shotgun (WGS) entry which is preliminary data.</text>
</comment>
<dbReference type="SUPFAM" id="SSF48403">
    <property type="entry name" value="Ankyrin repeat"/>
    <property type="match status" value="1"/>
</dbReference>